<evidence type="ECO:0000256" key="1">
    <source>
        <dbReference type="SAM" id="Coils"/>
    </source>
</evidence>
<gene>
    <name evidence="3" type="ORF">BJ508DRAFT_99228</name>
</gene>
<protein>
    <recommendedName>
        <fullName evidence="5">Ubiquitin interaction motif protein</fullName>
    </recommendedName>
</protein>
<evidence type="ECO:0000256" key="2">
    <source>
        <dbReference type="SAM" id="MobiDB-lite"/>
    </source>
</evidence>
<evidence type="ECO:0000313" key="4">
    <source>
        <dbReference type="Proteomes" id="UP000275078"/>
    </source>
</evidence>
<accession>A0A3N4ISX9</accession>
<feature type="coiled-coil region" evidence="1">
    <location>
        <begin position="334"/>
        <end position="361"/>
    </location>
</feature>
<name>A0A3N4ISX9_ASCIM</name>
<keyword evidence="4" id="KW-1185">Reference proteome</keyword>
<dbReference type="PROSITE" id="PS50330">
    <property type="entry name" value="UIM"/>
    <property type="match status" value="1"/>
</dbReference>
<dbReference type="PANTHER" id="PTHR39597:SF1">
    <property type="entry name" value="UBA DOMAIN-CONTAINING PROTEIN RUP1"/>
    <property type="match status" value="1"/>
</dbReference>
<feature type="compositionally biased region" description="Polar residues" evidence="2">
    <location>
        <begin position="624"/>
        <end position="633"/>
    </location>
</feature>
<organism evidence="3 4">
    <name type="scientific">Ascobolus immersus RN42</name>
    <dbReference type="NCBI Taxonomy" id="1160509"/>
    <lineage>
        <taxon>Eukaryota</taxon>
        <taxon>Fungi</taxon>
        <taxon>Dikarya</taxon>
        <taxon>Ascomycota</taxon>
        <taxon>Pezizomycotina</taxon>
        <taxon>Pezizomycetes</taxon>
        <taxon>Pezizales</taxon>
        <taxon>Ascobolaceae</taxon>
        <taxon>Ascobolus</taxon>
    </lineage>
</organism>
<reference evidence="3 4" key="1">
    <citation type="journal article" date="2018" name="Nat. Ecol. Evol.">
        <title>Pezizomycetes genomes reveal the molecular basis of ectomycorrhizal truffle lifestyle.</title>
        <authorList>
            <person name="Murat C."/>
            <person name="Payen T."/>
            <person name="Noel B."/>
            <person name="Kuo A."/>
            <person name="Morin E."/>
            <person name="Chen J."/>
            <person name="Kohler A."/>
            <person name="Krizsan K."/>
            <person name="Balestrini R."/>
            <person name="Da Silva C."/>
            <person name="Montanini B."/>
            <person name="Hainaut M."/>
            <person name="Levati E."/>
            <person name="Barry K.W."/>
            <person name="Belfiori B."/>
            <person name="Cichocki N."/>
            <person name="Clum A."/>
            <person name="Dockter R.B."/>
            <person name="Fauchery L."/>
            <person name="Guy J."/>
            <person name="Iotti M."/>
            <person name="Le Tacon F."/>
            <person name="Lindquist E.A."/>
            <person name="Lipzen A."/>
            <person name="Malagnac F."/>
            <person name="Mello A."/>
            <person name="Molinier V."/>
            <person name="Miyauchi S."/>
            <person name="Poulain J."/>
            <person name="Riccioni C."/>
            <person name="Rubini A."/>
            <person name="Sitrit Y."/>
            <person name="Splivallo R."/>
            <person name="Traeger S."/>
            <person name="Wang M."/>
            <person name="Zifcakova L."/>
            <person name="Wipf D."/>
            <person name="Zambonelli A."/>
            <person name="Paolocci F."/>
            <person name="Nowrousian M."/>
            <person name="Ottonello S."/>
            <person name="Baldrian P."/>
            <person name="Spatafora J.W."/>
            <person name="Henrissat B."/>
            <person name="Nagy L.G."/>
            <person name="Aury J.M."/>
            <person name="Wincker P."/>
            <person name="Grigoriev I.V."/>
            <person name="Bonfante P."/>
            <person name="Martin F.M."/>
        </authorList>
    </citation>
    <scope>NUCLEOTIDE SEQUENCE [LARGE SCALE GENOMIC DNA]</scope>
    <source>
        <strain evidence="3 4">RN42</strain>
    </source>
</reference>
<dbReference type="Proteomes" id="UP000275078">
    <property type="component" value="Unassembled WGS sequence"/>
</dbReference>
<feature type="compositionally biased region" description="Polar residues" evidence="2">
    <location>
        <begin position="40"/>
        <end position="50"/>
    </location>
</feature>
<dbReference type="InterPro" id="IPR055335">
    <property type="entry name" value="Ucp6/RUP1"/>
</dbReference>
<dbReference type="OrthoDB" id="4489171at2759"/>
<feature type="compositionally biased region" description="Polar residues" evidence="2">
    <location>
        <begin position="584"/>
        <end position="608"/>
    </location>
</feature>
<sequence length="724" mass="81319">MDDELQRALKLSMEDERARGPSPGYNYGPQEHGVIGNRASPANGSSNLRPATQAHYDPSQWAMSVHTASNAIDEVELPSPQLRKREAGNPAFFKPSPDRPALPGFLTIMHSIPAGRNAFLCPAAGVFDDYGKDKDWWNGHEMEGDKERVATLYRKQQGTEIAGDEEEIVIQHIPREMERIAFYGLQRLMAFLDGTERAYGSIEALPKPYYTSAPVEVVSETAGSWLDVVKQFNEDPEVQRQASGIITEATRTCEGVEEVSPFTMLRITVEDIPFCPSLYQYIDAILWGELEDGAEQYFSKVGDVITIQMEDPSNSDLESFLFDIPKELQMARYQKEMKDNMALLRRTLAELHEKLAIIQRKIGQMQVIPRRTIYEQDKDARAYLAASLDYFERIEPDAVQSANIKRVVEQIEEKVKEFNDTKDHLQKTITESLYAYTTSDEMPEGSKPHKLVGAIPDPYIYYMLIDHRDPEQFWEITFTKPPMQSQGYLPSASSYTEGYTIRKVHIDDVIVAIRTTTEKVAQLFYATDDAYTVPAVPLPKELEAFVREDNLFFYRELHPPPTATDMSPISPTAGRTLLSPIPRHSSSSLIRQLTPDSSPQDSPTTLLPTINIDEKPPAYDEVISTDTSVSTSKRPPPSPVDTTMRDRSMEPSQQDEADDTWEARALNLNATDVKLDRAGGEMKEVGGNLSPIKAAFGEARSWQGSPGSKPADWDATGWSDDVKE</sequence>
<dbReference type="AlphaFoldDB" id="A0A3N4ISX9"/>
<feature type="region of interest" description="Disordered" evidence="2">
    <location>
        <begin position="562"/>
        <end position="659"/>
    </location>
</feature>
<evidence type="ECO:0008006" key="5">
    <source>
        <dbReference type="Google" id="ProtNLM"/>
    </source>
</evidence>
<feature type="region of interest" description="Disordered" evidence="2">
    <location>
        <begin position="698"/>
        <end position="724"/>
    </location>
</feature>
<dbReference type="InterPro" id="IPR003903">
    <property type="entry name" value="UIM_dom"/>
</dbReference>
<feature type="coiled-coil region" evidence="1">
    <location>
        <begin position="401"/>
        <end position="428"/>
    </location>
</feature>
<dbReference type="GO" id="GO:0005829">
    <property type="term" value="C:cytosol"/>
    <property type="evidence" value="ECO:0007669"/>
    <property type="project" value="TreeGrafter"/>
</dbReference>
<feature type="compositionally biased region" description="Basic and acidic residues" evidence="2">
    <location>
        <begin position="1"/>
        <end position="19"/>
    </location>
</feature>
<proteinExistence type="predicted"/>
<feature type="region of interest" description="Disordered" evidence="2">
    <location>
        <begin position="1"/>
        <end position="52"/>
    </location>
</feature>
<dbReference type="EMBL" id="ML119647">
    <property type="protein sequence ID" value="RPA87351.1"/>
    <property type="molecule type" value="Genomic_DNA"/>
</dbReference>
<dbReference type="STRING" id="1160509.A0A3N4ISX9"/>
<dbReference type="GO" id="GO:0016579">
    <property type="term" value="P:protein deubiquitination"/>
    <property type="evidence" value="ECO:0007669"/>
    <property type="project" value="TreeGrafter"/>
</dbReference>
<keyword evidence="1" id="KW-0175">Coiled coil</keyword>
<dbReference type="GO" id="GO:0005634">
    <property type="term" value="C:nucleus"/>
    <property type="evidence" value="ECO:0007669"/>
    <property type="project" value="TreeGrafter"/>
</dbReference>
<evidence type="ECO:0000313" key="3">
    <source>
        <dbReference type="EMBL" id="RPA87351.1"/>
    </source>
</evidence>
<dbReference type="PANTHER" id="PTHR39597">
    <property type="entry name" value="UBA DOMAIN-CONTAINING PROTEIN RUP1"/>
    <property type="match status" value="1"/>
</dbReference>